<dbReference type="PANTHER" id="PTHR40079:SF4">
    <property type="entry name" value="GH26 DOMAIN-CONTAINING PROTEIN-RELATED"/>
    <property type="match status" value="1"/>
</dbReference>
<dbReference type="GO" id="GO:0006080">
    <property type="term" value="P:substituted mannan metabolic process"/>
    <property type="evidence" value="ECO:0007669"/>
    <property type="project" value="InterPro"/>
</dbReference>
<keyword evidence="3 4" id="KW-0326">Glycosidase</keyword>
<evidence type="ECO:0000256" key="4">
    <source>
        <dbReference type="PROSITE-ProRule" id="PRU01100"/>
    </source>
</evidence>
<reference evidence="6 7" key="1">
    <citation type="submission" date="2019-02" db="EMBL/GenBank/DDBJ databases">
        <title>Hyunsoonleella sp., isolated from marine sediment.</title>
        <authorList>
            <person name="Liu B.-T."/>
        </authorList>
    </citation>
    <scope>NUCLEOTIDE SEQUENCE [LARGE SCALE GENOMIC DNA]</scope>
    <source>
        <strain evidence="6 7">T58</strain>
    </source>
</reference>
<organism evidence="6 7">
    <name type="scientific">Hyunsoonleella flava</name>
    <dbReference type="NCBI Taxonomy" id="2527939"/>
    <lineage>
        <taxon>Bacteria</taxon>
        <taxon>Pseudomonadati</taxon>
        <taxon>Bacteroidota</taxon>
        <taxon>Flavobacteriia</taxon>
        <taxon>Flavobacteriales</taxon>
        <taxon>Flavobacteriaceae</taxon>
    </lineage>
</organism>
<feature type="active site" description="Proton donor" evidence="4">
    <location>
        <position position="183"/>
    </location>
</feature>
<comment type="caution">
    <text evidence="6">The sequence shown here is derived from an EMBL/GenBank/DDBJ whole genome shotgun (WGS) entry which is preliminary data.</text>
</comment>
<dbReference type="EMBL" id="SIRT01000016">
    <property type="protein sequence ID" value="TBM99761.1"/>
    <property type="molecule type" value="Genomic_DNA"/>
</dbReference>
<protein>
    <recommendedName>
        <fullName evidence="5">GH26 domain-containing protein</fullName>
    </recommendedName>
</protein>
<comment type="similarity">
    <text evidence="1 4">Belongs to the glycosyl hydrolase 26 family.</text>
</comment>
<dbReference type="PROSITE" id="PS51764">
    <property type="entry name" value="GH26"/>
    <property type="match status" value="1"/>
</dbReference>
<name>A0A4Q9FBH6_9FLAO</name>
<evidence type="ECO:0000313" key="6">
    <source>
        <dbReference type="EMBL" id="TBM99761.1"/>
    </source>
</evidence>
<evidence type="ECO:0000313" key="7">
    <source>
        <dbReference type="Proteomes" id="UP000291142"/>
    </source>
</evidence>
<dbReference type="Proteomes" id="UP000291142">
    <property type="component" value="Unassembled WGS sequence"/>
</dbReference>
<evidence type="ECO:0000256" key="2">
    <source>
        <dbReference type="ARBA" id="ARBA00022801"/>
    </source>
</evidence>
<evidence type="ECO:0000256" key="3">
    <source>
        <dbReference type="ARBA" id="ARBA00023295"/>
    </source>
</evidence>
<dbReference type="SUPFAM" id="SSF51445">
    <property type="entry name" value="(Trans)glycosidases"/>
    <property type="match status" value="1"/>
</dbReference>
<dbReference type="GO" id="GO:0016985">
    <property type="term" value="F:mannan endo-1,4-beta-mannosidase activity"/>
    <property type="evidence" value="ECO:0007669"/>
    <property type="project" value="InterPro"/>
</dbReference>
<evidence type="ECO:0000256" key="1">
    <source>
        <dbReference type="ARBA" id="ARBA00007754"/>
    </source>
</evidence>
<dbReference type="AlphaFoldDB" id="A0A4Q9FBH6"/>
<keyword evidence="2 4" id="KW-0378">Hydrolase</keyword>
<dbReference type="InterPro" id="IPR000805">
    <property type="entry name" value="Glyco_hydro_26"/>
</dbReference>
<dbReference type="Pfam" id="PF02156">
    <property type="entry name" value="Glyco_hydro_26"/>
    <property type="match status" value="1"/>
</dbReference>
<feature type="domain" description="GH26" evidence="5">
    <location>
        <begin position="52"/>
        <end position="348"/>
    </location>
</feature>
<proteinExistence type="inferred from homology"/>
<dbReference type="PANTHER" id="PTHR40079">
    <property type="entry name" value="MANNAN ENDO-1,4-BETA-MANNOSIDASE E-RELATED"/>
    <property type="match status" value="1"/>
</dbReference>
<dbReference type="InterPro" id="IPR017853">
    <property type="entry name" value="GH"/>
</dbReference>
<gene>
    <name evidence="6" type="ORF">EYD45_15200</name>
</gene>
<dbReference type="OrthoDB" id="9802773at2"/>
<evidence type="ECO:0000259" key="5">
    <source>
        <dbReference type="PROSITE" id="PS51764"/>
    </source>
</evidence>
<accession>A0A4Q9FBH6</accession>
<feature type="active site" description="Nucleophile" evidence="4">
    <location>
        <position position="281"/>
    </location>
</feature>
<sequence length="371" mass="42612">MIMNTLVNKSLFPFSFIVITLGLTSTAYTQKDQTNQHDQEVADMVFKIKTSVDSNYVYPYENSKFVPPAGKTLLVMGQTVERINEYKKAFPKQPNPGGWSAYWAVTEFTGVKEKHTNSTGTSQNHQMLVDTFPNAVLHSAMWMVGKWNVTQNTILGINDKVIKRYAKWIKKVKRPVYLRIGYEFDGPHNVLEPDAYVKAYRHIVDILRAEGVDNVAYVWHSYASMPYKNYPVSDWYPGDDYVDWVGISIFGHAYAEAGIGKEGITVLDFAKAHKKPVMISEANPIFGVDKNNPKVWDDWFVNFFSLVYHKNIKAVCFINEDWTSTNIEGISHWKDARLYNNELVSKAWFKETGKDKYLKASDDLFEQLGYE</sequence>
<keyword evidence="7" id="KW-1185">Reference proteome</keyword>
<dbReference type="InterPro" id="IPR022790">
    <property type="entry name" value="GH26_dom"/>
</dbReference>
<dbReference type="Gene3D" id="3.20.20.80">
    <property type="entry name" value="Glycosidases"/>
    <property type="match status" value="1"/>
</dbReference>